<evidence type="ECO:0008006" key="5">
    <source>
        <dbReference type="Google" id="ProtNLM"/>
    </source>
</evidence>
<dbReference type="PANTHER" id="PTHR46862:SF3">
    <property type="entry name" value="OS07G0661900 PROTEIN"/>
    <property type="match status" value="1"/>
</dbReference>
<proteinExistence type="predicted"/>
<keyword evidence="1" id="KW-0677">Repeat</keyword>
<sequence length="242" mass="26939">MRKVGIKPTNSVYSLMMEGYVRAGLMNHGLALVDEYKKSGLQVDEIILTSVVKILSQAGKFSEVVPNLDKIAKLGLKIPKDKGTALIQMCKDEYCLTKLTRAQEWSQEFRYAPSLHKNLGSATGSAISQWMWNSLISKVMSGYLNIVMQLGRNPSKWSPYVTPGCIMKDWMASPSNLREAQRGCSRGDEPEKVESNATAIVYSIRSQKEALLDIVPIAISMINLCESWFEIPGVGSRECHCE</sequence>
<accession>A0A7J0EW36</accession>
<evidence type="ECO:0000256" key="1">
    <source>
        <dbReference type="ARBA" id="ARBA00022737"/>
    </source>
</evidence>
<dbReference type="InterPro" id="IPR011990">
    <property type="entry name" value="TPR-like_helical_dom_sf"/>
</dbReference>
<comment type="caution">
    <text evidence="3">The sequence shown here is derived from an EMBL/GenBank/DDBJ whole genome shotgun (WGS) entry which is preliminary data.</text>
</comment>
<gene>
    <name evidence="3" type="ORF">Acr_07g0008100</name>
</gene>
<evidence type="ECO:0000313" key="3">
    <source>
        <dbReference type="EMBL" id="GFY90613.1"/>
    </source>
</evidence>
<evidence type="ECO:0000256" key="2">
    <source>
        <dbReference type="PROSITE-ProRule" id="PRU00708"/>
    </source>
</evidence>
<dbReference type="NCBIfam" id="TIGR00756">
    <property type="entry name" value="PPR"/>
    <property type="match status" value="1"/>
</dbReference>
<feature type="repeat" description="PPR" evidence="2">
    <location>
        <begin position="9"/>
        <end position="43"/>
    </location>
</feature>
<dbReference type="OrthoDB" id="753629at2759"/>
<keyword evidence="4" id="KW-1185">Reference proteome</keyword>
<reference evidence="3 4" key="1">
    <citation type="submission" date="2019-07" db="EMBL/GenBank/DDBJ databases">
        <title>De Novo Assembly of kiwifruit Actinidia rufa.</title>
        <authorList>
            <person name="Sugita-Konishi S."/>
            <person name="Sato K."/>
            <person name="Mori E."/>
            <person name="Abe Y."/>
            <person name="Kisaki G."/>
            <person name="Hamano K."/>
            <person name="Suezawa K."/>
            <person name="Otani M."/>
            <person name="Fukuda T."/>
            <person name="Manabe T."/>
            <person name="Gomi K."/>
            <person name="Tabuchi M."/>
            <person name="Akimitsu K."/>
            <person name="Kataoka I."/>
        </authorList>
    </citation>
    <scope>NUCLEOTIDE SEQUENCE [LARGE SCALE GENOMIC DNA]</scope>
    <source>
        <strain evidence="4">cv. Fuchu</strain>
    </source>
</reference>
<dbReference type="AlphaFoldDB" id="A0A7J0EW36"/>
<dbReference type="Gene3D" id="1.25.40.10">
    <property type="entry name" value="Tetratricopeptide repeat domain"/>
    <property type="match status" value="1"/>
</dbReference>
<evidence type="ECO:0000313" key="4">
    <source>
        <dbReference type="Proteomes" id="UP000585474"/>
    </source>
</evidence>
<dbReference type="InterPro" id="IPR002885">
    <property type="entry name" value="PPR_rpt"/>
</dbReference>
<dbReference type="PROSITE" id="PS51375">
    <property type="entry name" value="PPR"/>
    <property type="match status" value="1"/>
</dbReference>
<dbReference type="Proteomes" id="UP000585474">
    <property type="component" value="Unassembled WGS sequence"/>
</dbReference>
<organism evidence="3 4">
    <name type="scientific">Actinidia rufa</name>
    <dbReference type="NCBI Taxonomy" id="165716"/>
    <lineage>
        <taxon>Eukaryota</taxon>
        <taxon>Viridiplantae</taxon>
        <taxon>Streptophyta</taxon>
        <taxon>Embryophyta</taxon>
        <taxon>Tracheophyta</taxon>
        <taxon>Spermatophyta</taxon>
        <taxon>Magnoliopsida</taxon>
        <taxon>eudicotyledons</taxon>
        <taxon>Gunneridae</taxon>
        <taxon>Pentapetalae</taxon>
        <taxon>asterids</taxon>
        <taxon>Ericales</taxon>
        <taxon>Actinidiaceae</taxon>
        <taxon>Actinidia</taxon>
    </lineage>
</organism>
<name>A0A7J0EW36_9ERIC</name>
<protein>
    <recommendedName>
        <fullName evidence="5">Pentatricopeptide repeat (PPR) superfamily protein</fullName>
    </recommendedName>
</protein>
<dbReference type="EMBL" id="BJWL01000007">
    <property type="protein sequence ID" value="GFY90613.1"/>
    <property type="molecule type" value="Genomic_DNA"/>
</dbReference>
<dbReference type="PANTHER" id="PTHR46862">
    <property type="entry name" value="OS07G0661900 PROTEIN"/>
    <property type="match status" value="1"/>
</dbReference>